<evidence type="ECO:0000313" key="9">
    <source>
        <dbReference type="Proteomes" id="UP000807159"/>
    </source>
</evidence>
<evidence type="ECO:0000256" key="6">
    <source>
        <dbReference type="SAM" id="MobiDB-lite"/>
    </source>
</evidence>
<organism evidence="8 9">
    <name type="scientific">Populus deltoides</name>
    <name type="common">Eastern poplar</name>
    <name type="synonym">Eastern cottonwood</name>
    <dbReference type="NCBI Taxonomy" id="3696"/>
    <lineage>
        <taxon>Eukaryota</taxon>
        <taxon>Viridiplantae</taxon>
        <taxon>Streptophyta</taxon>
        <taxon>Embryophyta</taxon>
        <taxon>Tracheophyta</taxon>
        <taxon>Spermatophyta</taxon>
        <taxon>Magnoliopsida</taxon>
        <taxon>eudicotyledons</taxon>
        <taxon>Gunneridae</taxon>
        <taxon>Pentapetalae</taxon>
        <taxon>rosids</taxon>
        <taxon>fabids</taxon>
        <taxon>Malpighiales</taxon>
        <taxon>Salicaceae</taxon>
        <taxon>Saliceae</taxon>
        <taxon>Populus</taxon>
    </lineage>
</organism>
<dbReference type="PANTHER" id="PTHR31221">
    <property type="entry name" value="WRKY TRANSCRIPTION FACTOR PROTEIN 1-RELATED"/>
    <property type="match status" value="1"/>
</dbReference>
<evidence type="ECO:0000256" key="4">
    <source>
        <dbReference type="ARBA" id="ARBA00023163"/>
    </source>
</evidence>
<feature type="region of interest" description="Disordered" evidence="6">
    <location>
        <begin position="204"/>
        <end position="234"/>
    </location>
</feature>
<proteinExistence type="predicted"/>
<comment type="subcellular location">
    <subcellularLocation>
        <location evidence="1">Nucleus</location>
    </subcellularLocation>
</comment>
<evidence type="ECO:0000259" key="7">
    <source>
        <dbReference type="PROSITE" id="PS50811"/>
    </source>
</evidence>
<keyword evidence="5" id="KW-0539">Nucleus</keyword>
<keyword evidence="3" id="KW-0238">DNA-binding</keyword>
<feature type="region of interest" description="Disordered" evidence="6">
    <location>
        <begin position="263"/>
        <end position="289"/>
    </location>
</feature>
<feature type="domain" description="WRKY" evidence="7">
    <location>
        <begin position="110"/>
        <end position="172"/>
    </location>
</feature>
<evidence type="ECO:0000256" key="5">
    <source>
        <dbReference type="ARBA" id="ARBA00023242"/>
    </source>
</evidence>
<evidence type="ECO:0000256" key="1">
    <source>
        <dbReference type="ARBA" id="ARBA00004123"/>
    </source>
</evidence>
<dbReference type="SUPFAM" id="SSF118290">
    <property type="entry name" value="WRKY DNA-binding domain"/>
    <property type="match status" value="1"/>
</dbReference>
<evidence type="ECO:0000313" key="8">
    <source>
        <dbReference type="EMBL" id="KAH8506121.1"/>
    </source>
</evidence>
<dbReference type="GO" id="GO:0005634">
    <property type="term" value="C:nucleus"/>
    <property type="evidence" value="ECO:0007669"/>
    <property type="project" value="UniProtKB-SubCell"/>
</dbReference>
<dbReference type="PANTHER" id="PTHR31221:SF42">
    <property type="entry name" value="WRKY TRANSCRIPTION FACTOR 49-RELATED"/>
    <property type="match status" value="1"/>
</dbReference>
<dbReference type="Proteomes" id="UP000807159">
    <property type="component" value="Chromosome 6"/>
</dbReference>
<reference evidence="8" key="1">
    <citation type="journal article" date="2021" name="J. Hered.">
        <title>Genome Assembly of Salicaceae Populus deltoides (Eastern Cottonwood) I-69 Based on Nanopore Sequencing and Hi-C Technologies.</title>
        <authorList>
            <person name="Bai S."/>
            <person name="Wu H."/>
            <person name="Zhang J."/>
            <person name="Pan Z."/>
            <person name="Zhao W."/>
            <person name="Li Z."/>
            <person name="Tong C."/>
        </authorList>
    </citation>
    <scope>NUCLEOTIDE SEQUENCE</scope>
    <source>
        <tissue evidence="8">Leaf</tissue>
    </source>
</reference>
<dbReference type="AlphaFoldDB" id="A0A8T2YM27"/>
<dbReference type="Pfam" id="PF03106">
    <property type="entry name" value="WRKY"/>
    <property type="match status" value="1"/>
</dbReference>
<dbReference type="Gene3D" id="2.20.25.80">
    <property type="entry name" value="WRKY domain"/>
    <property type="match status" value="1"/>
</dbReference>
<dbReference type="PROSITE" id="PS50811">
    <property type="entry name" value="WRKY"/>
    <property type="match status" value="1"/>
</dbReference>
<dbReference type="InterPro" id="IPR003657">
    <property type="entry name" value="WRKY_dom"/>
</dbReference>
<feature type="compositionally biased region" description="Polar residues" evidence="6">
    <location>
        <begin position="40"/>
        <end position="58"/>
    </location>
</feature>
<dbReference type="GO" id="GO:0043565">
    <property type="term" value="F:sequence-specific DNA binding"/>
    <property type="evidence" value="ECO:0007669"/>
    <property type="project" value="InterPro"/>
</dbReference>
<keyword evidence="4" id="KW-0804">Transcription</keyword>
<keyword evidence="2" id="KW-0805">Transcription regulation</keyword>
<dbReference type="InterPro" id="IPR036576">
    <property type="entry name" value="WRKY_dom_sf"/>
</dbReference>
<accession>A0A8T2YM27</accession>
<evidence type="ECO:0000256" key="2">
    <source>
        <dbReference type="ARBA" id="ARBA00023015"/>
    </source>
</evidence>
<feature type="compositionally biased region" description="Polar residues" evidence="6">
    <location>
        <begin position="205"/>
        <end position="233"/>
    </location>
</feature>
<feature type="region of interest" description="Disordered" evidence="6">
    <location>
        <begin position="33"/>
        <end position="59"/>
    </location>
</feature>
<dbReference type="GO" id="GO:0003700">
    <property type="term" value="F:DNA-binding transcription factor activity"/>
    <property type="evidence" value="ECO:0007669"/>
    <property type="project" value="InterPro"/>
</dbReference>
<name>A0A8T2YM27_POPDE</name>
<dbReference type="InterPro" id="IPR044810">
    <property type="entry name" value="WRKY_plant"/>
</dbReference>
<protein>
    <recommendedName>
        <fullName evidence="7">WRKY domain-containing protein</fullName>
    </recommendedName>
</protein>
<sequence>MEEVIKSSTWFDRESEDELVRELLDDESPFFFLPKEKNQSKPSPTNEQTINQQLTSKVYSGPTIQDIENALSMSSREDQSQAVSQARISLLQKGLSKMENNKYTLKLKRCGNGMADDGYKWRKYGQKSIKNSPHPRSYYRCTNARCSAKKQVERCSEDPDTLVITYEGLHLHFTYPYFSSNQPQHGDPPSKKPKGTIPEAEFQAHATQRTPAQAQEYSAHVTSPGSLPSTSTADDYVHESGLEAIGPQGLLEDVVPYMVRNPSNYNMSSNSSSSSYRSPPASPPSSLSWSPNLSHSFLDIALDTSIT</sequence>
<keyword evidence="9" id="KW-1185">Reference proteome</keyword>
<evidence type="ECO:0000256" key="3">
    <source>
        <dbReference type="ARBA" id="ARBA00023125"/>
    </source>
</evidence>
<comment type="caution">
    <text evidence="8">The sequence shown here is derived from an EMBL/GenBank/DDBJ whole genome shotgun (WGS) entry which is preliminary data.</text>
</comment>
<dbReference type="EMBL" id="JACEGQ020000006">
    <property type="protein sequence ID" value="KAH8506121.1"/>
    <property type="molecule type" value="Genomic_DNA"/>
</dbReference>
<dbReference type="SMART" id="SM00774">
    <property type="entry name" value="WRKY"/>
    <property type="match status" value="1"/>
</dbReference>
<gene>
    <name evidence="8" type="ORF">H0E87_013095</name>
</gene>